<dbReference type="EMBL" id="LJQB01000084">
    <property type="protein sequence ID" value="KPW82215.1"/>
    <property type="molecule type" value="Genomic_DNA"/>
</dbReference>
<organism evidence="1 2">
    <name type="scientific">Pseudomonas congelans</name>
    <dbReference type="NCBI Taxonomy" id="200452"/>
    <lineage>
        <taxon>Bacteria</taxon>
        <taxon>Pseudomonadati</taxon>
        <taxon>Pseudomonadota</taxon>
        <taxon>Gammaproteobacteria</taxon>
        <taxon>Pseudomonadales</taxon>
        <taxon>Pseudomonadaceae</taxon>
        <taxon>Pseudomonas</taxon>
    </lineage>
</organism>
<dbReference type="Proteomes" id="UP000050411">
    <property type="component" value="Unassembled WGS sequence"/>
</dbReference>
<dbReference type="AlphaFoldDB" id="A0A0P9MDM2"/>
<reference evidence="1 2" key="1">
    <citation type="submission" date="2015-09" db="EMBL/GenBank/DDBJ databases">
        <title>Genome announcement of multiple Pseudomonas syringae strains.</title>
        <authorList>
            <person name="Thakur S."/>
            <person name="Wang P.W."/>
            <person name="Gong Y."/>
            <person name="Weir B.S."/>
            <person name="Guttman D.S."/>
        </authorList>
    </citation>
    <scope>NUCLEOTIDE SEQUENCE [LARGE SCALE GENOMIC DNA]</scope>
    <source>
        <strain evidence="1 2">ICMP19117</strain>
    </source>
</reference>
<sequence>MLIVILVAYRANAPRWHAVLDALRPLFRRLEQQAREQVS</sequence>
<gene>
    <name evidence="1" type="ORF">ALO92_101706</name>
</gene>
<accession>A0A0P9MDM2</accession>
<evidence type="ECO:0000313" key="2">
    <source>
        <dbReference type="Proteomes" id="UP000050411"/>
    </source>
</evidence>
<comment type="caution">
    <text evidence="1">The sequence shown here is derived from an EMBL/GenBank/DDBJ whole genome shotgun (WGS) entry which is preliminary data.</text>
</comment>
<proteinExistence type="predicted"/>
<name>A0A0P9MDM2_9PSED</name>
<evidence type="ECO:0000313" key="1">
    <source>
        <dbReference type="EMBL" id="KPW82215.1"/>
    </source>
</evidence>
<dbReference type="PATRIC" id="fig|200452.3.peg.578"/>
<protein>
    <submittedName>
        <fullName evidence="1">Uncharacterized protein</fullName>
    </submittedName>
</protein>